<dbReference type="InterPro" id="IPR025756">
    <property type="entry name" value="Myb_CC_LHEQLE"/>
</dbReference>
<feature type="compositionally biased region" description="Polar residues" evidence="7">
    <location>
        <begin position="246"/>
        <end position="259"/>
    </location>
</feature>
<evidence type="ECO:0000256" key="5">
    <source>
        <dbReference type="ARBA" id="ARBA00023163"/>
    </source>
</evidence>
<protein>
    <recommendedName>
        <fullName evidence="8">HTH myb-type domain-containing protein</fullName>
    </recommendedName>
</protein>
<evidence type="ECO:0000313" key="10">
    <source>
        <dbReference type="Proteomes" id="UP000796880"/>
    </source>
</evidence>
<dbReference type="Pfam" id="PF00249">
    <property type="entry name" value="Myb_DNA-binding"/>
    <property type="match status" value="1"/>
</dbReference>
<dbReference type="Pfam" id="PF14379">
    <property type="entry name" value="Myb_CC_LHEQLE"/>
    <property type="match status" value="1"/>
</dbReference>
<dbReference type="InterPro" id="IPR001005">
    <property type="entry name" value="SANT/Myb"/>
</dbReference>
<dbReference type="PANTHER" id="PTHR31499:SF85">
    <property type="entry name" value="TRANSCRIPTION FACTOR MYB-RELATED FAMILY"/>
    <property type="match status" value="1"/>
</dbReference>
<evidence type="ECO:0000259" key="8">
    <source>
        <dbReference type="PROSITE" id="PS51294"/>
    </source>
</evidence>
<dbReference type="NCBIfam" id="TIGR01557">
    <property type="entry name" value="myb_SHAQKYF"/>
    <property type="match status" value="1"/>
</dbReference>
<dbReference type="PROSITE" id="PS51294">
    <property type="entry name" value="HTH_MYB"/>
    <property type="match status" value="1"/>
</dbReference>
<dbReference type="Gene3D" id="1.10.10.60">
    <property type="entry name" value="Homeodomain-like"/>
    <property type="match status" value="1"/>
</dbReference>
<sequence length="437" mass="49152">MNVNRIDCQERIQQNHGLVSDYSFEYSSRSSQPFVVQQQPWNMGVWVQQPTMDQGGSQFQHLGSAKSTTTSMMSRFESPASAFYATERCMGFPQYDSQVGYPPLGSQITRNDTAFESEFPPGQSSADNCYTNSPDQGEPNFDQFRTSLQPPIVKPQVCDFQSNRPSEKSSHIPCSNMQGTKFFQQEQHELIGDSTISVRRKFPIPFVENLDHSGYSNSFNSPLAQLSFPSSHQEKQSPRFSPGNGCVTTANSSSGGQVLSSKTRIRWTQDLHEKFVECVNRLGGADKATPKAILKLMDSEGLTIFHVKSHLQKYRIAKYLPDSAEGKSEKRSSINVTPQLEVKTGLQIREALQLQLDVQRSLHEQLEIQRNLQLRIEEQGKQLKMMLDLQQKTTNSLFKTETIDTTSRHDSPSNSLDEVQVSIAEESGNTQFPSKIS</sequence>
<keyword evidence="6" id="KW-0539">Nucleus</keyword>
<evidence type="ECO:0000256" key="1">
    <source>
        <dbReference type="ARBA" id="ARBA00004123"/>
    </source>
</evidence>
<dbReference type="PANTHER" id="PTHR31499">
    <property type="entry name" value="MYB FAMILY TRANSCRIPTION FACTOR PHL11"/>
    <property type="match status" value="1"/>
</dbReference>
<evidence type="ECO:0000256" key="7">
    <source>
        <dbReference type="SAM" id="MobiDB-lite"/>
    </source>
</evidence>
<name>A0A8K0GZ11_9ROSA</name>
<feature type="domain" description="HTH myb-type" evidence="8">
    <location>
        <begin position="259"/>
        <end position="319"/>
    </location>
</feature>
<organism evidence="9 10">
    <name type="scientific">Rhamnella rubrinervis</name>
    <dbReference type="NCBI Taxonomy" id="2594499"/>
    <lineage>
        <taxon>Eukaryota</taxon>
        <taxon>Viridiplantae</taxon>
        <taxon>Streptophyta</taxon>
        <taxon>Embryophyta</taxon>
        <taxon>Tracheophyta</taxon>
        <taxon>Spermatophyta</taxon>
        <taxon>Magnoliopsida</taxon>
        <taxon>eudicotyledons</taxon>
        <taxon>Gunneridae</taxon>
        <taxon>Pentapetalae</taxon>
        <taxon>rosids</taxon>
        <taxon>fabids</taxon>
        <taxon>Rosales</taxon>
        <taxon>Rhamnaceae</taxon>
        <taxon>rhamnoid group</taxon>
        <taxon>Rhamneae</taxon>
        <taxon>Rhamnella</taxon>
    </lineage>
</organism>
<dbReference type="Proteomes" id="UP000796880">
    <property type="component" value="Unassembled WGS sequence"/>
</dbReference>
<evidence type="ECO:0000256" key="3">
    <source>
        <dbReference type="ARBA" id="ARBA00023015"/>
    </source>
</evidence>
<accession>A0A8K0GZ11</accession>
<dbReference type="FunFam" id="1.10.10.60:FF:000002">
    <property type="entry name" value="Myb family transcription factor"/>
    <property type="match status" value="1"/>
</dbReference>
<keyword evidence="4" id="KW-0175">Coiled coil</keyword>
<dbReference type="OrthoDB" id="551907at2759"/>
<dbReference type="InterPro" id="IPR046955">
    <property type="entry name" value="PHR1-like"/>
</dbReference>
<evidence type="ECO:0000256" key="6">
    <source>
        <dbReference type="ARBA" id="ARBA00023242"/>
    </source>
</evidence>
<gene>
    <name evidence="9" type="ORF">FNV43_RR16546</name>
</gene>
<evidence type="ECO:0000313" key="9">
    <source>
        <dbReference type="EMBL" id="KAF3442630.1"/>
    </source>
</evidence>
<comment type="subcellular location">
    <subcellularLocation>
        <location evidence="1">Nucleus</location>
    </subcellularLocation>
</comment>
<feature type="region of interest" description="Disordered" evidence="7">
    <location>
        <begin position="226"/>
        <end position="259"/>
    </location>
</feature>
<dbReference type="AlphaFoldDB" id="A0A8K0GZ11"/>
<keyword evidence="3" id="KW-0805">Transcription regulation</keyword>
<comment type="similarity">
    <text evidence="2">Belongs to the MYB-CC family.</text>
</comment>
<dbReference type="InterPro" id="IPR009057">
    <property type="entry name" value="Homeodomain-like_sf"/>
</dbReference>
<proteinExistence type="inferred from homology"/>
<dbReference type="GO" id="GO:0005634">
    <property type="term" value="C:nucleus"/>
    <property type="evidence" value="ECO:0007669"/>
    <property type="project" value="UniProtKB-SubCell"/>
</dbReference>
<dbReference type="EMBL" id="VOIH02000007">
    <property type="protein sequence ID" value="KAF3442630.1"/>
    <property type="molecule type" value="Genomic_DNA"/>
</dbReference>
<dbReference type="GO" id="GO:0003677">
    <property type="term" value="F:DNA binding"/>
    <property type="evidence" value="ECO:0007669"/>
    <property type="project" value="InterPro"/>
</dbReference>
<keyword evidence="5" id="KW-0804">Transcription</keyword>
<dbReference type="InterPro" id="IPR006447">
    <property type="entry name" value="Myb_dom_plants"/>
</dbReference>
<dbReference type="InterPro" id="IPR017930">
    <property type="entry name" value="Myb_dom"/>
</dbReference>
<comment type="caution">
    <text evidence="9">The sequence shown here is derived from an EMBL/GenBank/DDBJ whole genome shotgun (WGS) entry which is preliminary data.</text>
</comment>
<evidence type="ECO:0000256" key="2">
    <source>
        <dbReference type="ARBA" id="ARBA00006783"/>
    </source>
</evidence>
<evidence type="ECO:0000256" key="4">
    <source>
        <dbReference type="ARBA" id="ARBA00023054"/>
    </source>
</evidence>
<dbReference type="GO" id="GO:0003700">
    <property type="term" value="F:DNA-binding transcription factor activity"/>
    <property type="evidence" value="ECO:0007669"/>
    <property type="project" value="InterPro"/>
</dbReference>
<reference evidence="9" key="1">
    <citation type="submission" date="2020-03" db="EMBL/GenBank/DDBJ databases">
        <title>A high-quality chromosome-level genome assembly of a woody plant with both climbing and erect habits, Rhamnella rubrinervis.</title>
        <authorList>
            <person name="Lu Z."/>
            <person name="Yang Y."/>
            <person name="Zhu X."/>
            <person name="Sun Y."/>
        </authorList>
    </citation>
    <scope>NUCLEOTIDE SEQUENCE</scope>
    <source>
        <strain evidence="9">BYM</strain>
        <tissue evidence="9">Leaf</tissue>
    </source>
</reference>
<keyword evidence="10" id="KW-1185">Reference proteome</keyword>
<dbReference type="SUPFAM" id="SSF46689">
    <property type="entry name" value="Homeodomain-like"/>
    <property type="match status" value="1"/>
</dbReference>